<feature type="transmembrane region" description="Helical" evidence="5">
    <location>
        <begin position="61"/>
        <end position="81"/>
    </location>
</feature>
<feature type="transmembrane region" description="Helical" evidence="5">
    <location>
        <begin position="6"/>
        <end position="25"/>
    </location>
</feature>
<sequence>MKDALIIAIGMLATMIGILSFMPVISVIYKSKRTNNFPYYTIFLAIISNILWFIYGIYKETYANILSGTLYFIIYCFILYIKLLY</sequence>
<evidence type="ECO:0000313" key="6">
    <source>
        <dbReference type="EMBL" id="QHS84511.1"/>
    </source>
</evidence>
<evidence type="ECO:0000256" key="5">
    <source>
        <dbReference type="SAM" id="Phobius"/>
    </source>
</evidence>
<accession>A0A6C0AZ28</accession>
<dbReference type="EMBL" id="MN738809">
    <property type="protein sequence ID" value="QHS84511.1"/>
    <property type="molecule type" value="Genomic_DNA"/>
</dbReference>
<keyword evidence="4 5" id="KW-0472">Membrane</keyword>
<keyword evidence="2 5" id="KW-0812">Transmembrane</keyword>
<organism evidence="6">
    <name type="scientific">viral metagenome</name>
    <dbReference type="NCBI Taxonomy" id="1070528"/>
    <lineage>
        <taxon>unclassified sequences</taxon>
        <taxon>metagenomes</taxon>
        <taxon>organismal metagenomes</taxon>
    </lineage>
</organism>
<dbReference type="Gene3D" id="1.20.1280.290">
    <property type="match status" value="1"/>
</dbReference>
<dbReference type="GO" id="GO:0016020">
    <property type="term" value="C:membrane"/>
    <property type="evidence" value="ECO:0007669"/>
    <property type="project" value="UniProtKB-SubCell"/>
</dbReference>
<dbReference type="InterPro" id="IPR006603">
    <property type="entry name" value="PQ-loop_rpt"/>
</dbReference>
<dbReference type="Pfam" id="PF04193">
    <property type="entry name" value="PQ-loop"/>
    <property type="match status" value="1"/>
</dbReference>
<dbReference type="AlphaFoldDB" id="A0A6C0AZ28"/>
<reference evidence="6" key="1">
    <citation type="journal article" date="2020" name="Nature">
        <title>Giant virus diversity and host interactions through global metagenomics.</title>
        <authorList>
            <person name="Schulz F."/>
            <person name="Roux S."/>
            <person name="Paez-Espino D."/>
            <person name="Jungbluth S."/>
            <person name="Walsh D.A."/>
            <person name="Denef V.J."/>
            <person name="McMahon K.D."/>
            <person name="Konstantinidis K.T."/>
            <person name="Eloe-Fadrosh E.A."/>
            <person name="Kyrpides N.C."/>
            <person name="Woyke T."/>
        </authorList>
    </citation>
    <scope>NUCLEOTIDE SEQUENCE</scope>
    <source>
        <strain evidence="6">GVMAG-S-ERX556022-25</strain>
    </source>
</reference>
<evidence type="ECO:0000256" key="2">
    <source>
        <dbReference type="ARBA" id="ARBA00022692"/>
    </source>
</evidence>
<evidence type="ECO:0000256" key="3">
    <source>
        <dbReference type="ARBA" id="ARBA00022989"/>
    </source>
</evidence>
<name>A0A6C0AZ28_9ZZZZ</name>
<keyword evidence="3 5" id="KW-1133">Transmembrane helix</keyword>
<evidence type="ECO:0000256" key="4">
    <source>
        <dbReference type="ARBA" id="ARBA00023136"/>
    </source>
</evidence>
<protein>
    <recommendedName>
        <fullName evidence="7">MtN3 and saliva related transmembrane protein</fullName>
    </recommendedName>
</protein>
<proteinExistence type="predicted"/>
<comment type="subcellular location">
    <subcellularLocation>
        <location evidence="1">Membrane</location>
        <topology evidence="1">Multi-pass membrane protein</topology>
    </subcellularLocation>
</comment>
<feature type="transmembrane region" description="Helical" evidence="5">
    <location>
        <begin position="37"/>
        <end position="55"/>
    </location>
</feature>
<evidence type="ECO:0000256" key="1">
    <source>
        <dbReference type="ARBA" id="ARBA00004141"/>
    </source>
</evidence>
<evidence type="ECO:0008006" key="7">
    <source>
        <dbReference type="Google" id="ProtNLM"/>
    </source>
</evidence>